<keyword evidence="2 9" id="KW-0808">Transferase</keyword>
<evidence type="ECO:0000256" key="4">
    <source>
        <dbReference type="ARBA" id="ARBA00022985"/>
    </source>
</evidence>
<dbReference type="AlphaFoldDB" id="A0A8D5FMC7"/>
<dbReference type="InterPro" id="IPR050256">
    <property type="entry name" value="Glycosyltransferase_2"/>
</dbReference>
<evidence type="ECO:0000256" key="7">
    <source>
        <dbReference type="SAM" id="Phobius"/>
    </source>
</evidence>
<dbReference type="GO" id="GO:0005886">
    <property type="term" value="C:plasma membrane"/>
    <property type="evidence" value="ECO:0007669"/>
    <property type="project" value="TreeGrafter"/>
</dbReference>
<keyword evidence="3 7" id="KW-0812">Transmembrane</keyword>
<accession>A0A8D5FMC7</accession>
<dbReference type="GO" id="GO:0009103">
    <property type="term" value="P:lipopolysaccharide biosynthetic process"/>
    <property type="evidence" value="ECO:0007669"/>
    <property type="project" value="UniProtKB-KW"/>
</dbReference>
<evidence type="ECO:0000313" key="10">
    <source>
        <dbReference type="Proteomes" id="UP000826725"/>
    </source>
</evidence>
<feature type="domain" description="Glycosyltransferase 2-like" evidence="8">
    <location>
        <begin position="9"/>
        <end position="172"/>
    </location>
</feature>
<sequence length="350" mass="39454">MKKKEIDLSLVIPIYNEAENLRELIRRCLLVCRQLNRSFEIILVNDGSRDDSARLIADATKTAGNNITGIFLNRNYGQHAAVIAGMTRSRGNIVITLDADLQNPPEEIPKLLREIEKGFDVVGTIRTNRCDSLFRKFFSGIVNSAVRRATGVMMHDYGCMLRGYRRPVIEAILQCRERSTFIPILANSFAGSTSEISVQHQPRKNGESKYSIFKLISLQFDLLTSMSTFPLRLLSFLGTVIALSGMTFGAFLMVMRFLMGAAWAAHGVFTLFAVLFVFIGAQFIGLGLLGEYIGRIYQDVRARPRYHIQSILTEQQQDNPPVSNKPDRILSEYPVNTEKKSYENCYTCLS</sequence>
<keyword evidence="5 7" id="KW-1133">Transmembrane helix</keyword>
<dbReference type="RefSeq" id="WP_268907434.1">
    <property type="nucleotide sequence ID" value="NZ_AP024086.1"/>
</dbReference>
<organism evidence="9 10">
    <name type="scientific">Desulfomarina profundi</name>
    <dbReference type="NCBI Taxonomy" id="2772557"/>
    <lineage>
        <taxon>Bacteria</taxon>
        <taxon>Pseudomonadati</taxon>
        <taxon>Thermodesulfobacteriota</taxon>
        <taxon>Desulfobulbia</taxon>
        <taxon>Desulfobulbales</taxon>
        <taxon>Desulfobulbaceae</taxon>
        <taxon>Desulfomarina</taxon>
    </lineage>
</organism>
<dbReference type="Pfam" id="PF00535">
    <property type="entry name" value="Glycos_transf_2"/>
    <property type="match status" value="1"/>
</dbReference>
<dbReference type="PANTHER" id="PTHR48090:SF3">
    <property type="entry name" value="UNDECAPRENYL-PHOSPHATE 4-DEOXY-4-FORMAMIDO-L-ARABINOSE TRANSFERASE"/>
    <property type="match status" value="1"/>
</dbReference>
<proteinExistence type="predicted"/>
<protein>
    <submittedName>
        <fullName evidence="9">Undecaprenyl-phosphate 4-deoxy-4-formamido-L-arabinose transferase</fullName>
    </submittedName>
</protein>
<dbReference type="InterPro" id="IPR001173">
    <property type="entry name" value="Glyco_trans_2-like"/>
</dbReference>
<feature type="transmembrane region" description="Helical" evidence="7">
    <location>
        <begin position="263"/>
        <end position="289"/>
    </location>
</feature>
<evidence type="ECO:0000256" key="6">
    <source>
        <dbReference type="ARBA" id="ARBA00023136"/>
    </source>
</evidence>
<reference evidence="9" key="1">
    <citation type="submission" date="2020-09" db="EMBL/GenBank/DDBJ databases">
        <title>Desulfogranum mesoprofundum gen. nov., sp. nov., a novel mesophilic, sulfate-reducing chemolithoautotroph isolated from a deep-sea hydrothermal vent chimney in the Suiyo Seamount.</title>
        <authorList>
            <person name="Hashimoto Y."/>
            <person name="Nakagawa S."/>
        </authorList>
    </citation>
    <scope>NUCLEOTIDE SEQUENCE</scope>
    <source>
        <strain evidence="9">KT2</strain>
    </source>
</reference>
<name>A0A8D5FMC7_9BACT</name>
<dbReference type="PANTHER" id="PTHR48090">
    <property type="entry name" value="UNDECAPRENYL-PHOSPHATE 4-DEOXY-4-FORMAMIDO-L-ARABINOSE TRANSFERASE-RELATED"/>
    <property type="match status" value="1"/>
</dbReference>
<evidence type="ECO:0000256" key="3">
    <source>
        <dbReference type="ARBA" id="ARBA00022692"/>
    </source>
</evidence>
<dbReference type="KEGG" id="dbk:DGMP_23960"/>
<evidence type="ECO:0000256" key="1">
    <source>
        <dbReference type="ARBA" id="ARBA00022676"/>
    </source>
</evidence>
<keyword evidence="10" id="KW-1185">Reference proteome</keyword>
<feature type="transmembrane region" description="Helical" evidence="7">
    <location>
        <begin position="233"/>
        <end position="257"/>
    </location>
</feature>
<dbReference type="GO" id="GO:0099621">
    <property type="term" value="F:undecaprenyl-phosphate 4-deoxy-4-formamido-L-arabinose transferase activity"/>
    <property type="evidence" value="ECO:0007669"/>
    <property type="project" value="TreeGrafter"/>
</dbReference>
<evidence type="ECO:0000256" key="2">
    <source>
        <dbReference type="ARBA" id="ARBA00022679"/>
    </source>
</evidence>
<evidence type="ECO:0000259" key="8">
    <source>
        <dbReference type="Pfam" id="PF00535"/>
    </source>
</evidence>
<dbReference type="CDD" id="cd04187">
    <property type="entry name" value="DPM1_like_bac"/>
    <property type="match status" value="1"/>
</dbReference>
<evidence type="ECO:0000256" key="5">
    <source>
        <dbReference type="ARBA" id="ARBA00022989"/>
    </source>
</evidence>
<dbReference type="EMBL" id="AP024086">
    <property type="protein sequence ID" value="BCL61703.1"/>
    <property type="molecule type" value="Genomic_DNA"/>
</dbReference>
<gene>
    <name evidence="9" type="primary">arnC</name>
    <name evidence="9" type="ORF">DGMP_23960</name>
</gene>
<keyword evidence="4" id="KW-0448">Lipopolysaccharide biosynthesis</keyword>
<keyword evidence="6 7" id="KW-0472">Membrane</keyword>
<dbReference type="Proteomes" id="UP000826725">
    <property type="component" value="Chromosome"/>
</dbReference>
<keyword evidence="1" id="KW-0328">Glycosyltransferase</keyword>
<evidence type="ECO:0000313" key="9">
    <source>
        <dbReference type="EMBL" id="BCL61703.1"/>
    </source>
</evidence>